<dbReference type="Gene3D" id="3.30.1330.40">
    <property type="entry name" value="RutC-like"/>
    <property type="match status" value="1"/>
</dbReference>
<dbReference type="SUPFAM" id="SSF55298">
    <property type="entry name" value="YjgF-like"/>
    <property type="match status" value="1"/>
</dbReference>
<dbReference type="Pfam" id="PF01042">
    <property type="entry name" value="Ribonuc_L-PSP"/>
    <property type="match status" value="1"/>
</dbReference>
<reference evidence="2" key="1">
    <citation type="submission" date="1999-01" db="EMBL/GenBank/DDBJ databases">
        <title>Identification and characterization of brt1, a gene down-regulated by the mating factor B in Schizophyllum commune.</title>
        <authorList>
            <person name="Lengeler K.B."/>
            <person name="Kothe E."/>
        </authorList>
    </citation>
    <scope>NUCLEOTIDE SEQUENCE</scope>
    <source>
        <strain evidence="2">4-40</strain>
    </source>
</reference>
<accession>Q9UV70</accession>
<dbReference type="PANTHER" id="PTHR11803">
    <property type="entry name" value="2-IMINOBUTANOATE/2-IMINOPROPANOATE DEAMINASE RIDA"/>
    <property type="match status" value="1"/>
</dbReference>
<dbReference type="EMBL" id="AF118109">
    <property type="protein sequence ID" value="AAF24094.1"/>
    <property type="molecule type" value="Genomic_DNA"/>
</dbReference>
<dbReference type="AlphaFoldDB" id="Q9UV70"/>
<dbReference type="InterPro" id="IPR006175">
    <property type="entry name" value="YjgF/YER057c/UK114"/>
</dbReference>
<comment type="similarity">
    <text evidence="1">Belongs to the RutC family.</text>
</comment>
<dbReference type="FunFam" id="3.30.1330.40:FF:000001">
    <property type="entry name" value="L-PSP family endoribonuclease"/>
    <property type="match status" value="1"/>
</dbReference>
<dbReference type="GO" id="GO:0005739">
    <property type="term" value="C:mitochondrion"/>
    <property type="evidence" value="ECO:0007669"/>
    <property type="project" value="TreeGrafter"/>
</dbReference>
<dbReference type="PANTHER" id="PTHR11803:SF22">
    <property type="entry name" value="ENDORIBONUCLEASE FAMILY PROTEIN BRT1, PUTATIVE (AFU_ORTHOLOGUE AFUA_5G03780)-RELATED"/>
    <property type="match status" value="1"/>
</dbReference>
<gene>
    <name evidence="2" type="primary">brt1</name>
</gene>
<dbReference type="NCBIfam" id="TIGR00004">
    <property type="entry name" value="Rid family detoxifying hydrolase"/>
    <property type="match status" value="1"/>
</dbReference>
<protein>
    <submittedName>
        <fullName evidence="2">Brt1</fullName>
    </submittedName>
</protein>
<dbReference type="GO" id="GO:0005829">
    <property type="term" value="C:cytosol"/>
    <property type="evidence" value="ECO:0007669"/>
    <property type="project" value="TreeGrafter"/>
</dbReference>
<dbReference type="GO" id="GO:0019239">
    <property type="term" value="F:deaminase activity"/>
    <property type="evidence" value="ECO:0007669"/>
    <property type="project" value="TreeGrafter"/>
</dbReference>
<evidence type="ECO:0000256" key="1">
    <source>
        <dbReference type="ARBA" id="ARBA00010552"/>
    </source>
</evidence>
<name>Q9UV70_SCHCO</name>
<dbReference type="CDD" id="cd00448">
    <property type="entry name" value="YjgF_YER057c_UK114_family"/>
    <property type="match status" value="1"/>
</dbReference>
<sequence>MPKEAVLTLNAPPPLPGIYSQAIKAGGMVYCSGAVPMDAKTGKLIDGDVKAHTHQCIKNLSAILEEAGTSLNNVVKVNVFLSNMDDFAAVNEVYKEYWGDVKPCRTCVAVKTLPLNTDVEIECIATQN</sequence>
<dbReference type="InterPro" id="IPR035959">
    <property type="entry name" value="RutC-like_sf"/>
</dbReference>
<proteinExistence type="inferred from homology"/>
<organism evidence="2">
    <name type="scientific">Schizophyllum commune</name>
    <name type="common">Split gill fungus</name>
    <dbReference type="NCBI Taxonomy" id="5334"/>
    <lineage>
        <taxon>Eukaryota</taxon>
        <taxon>Fungi</taxon>
        <taxon>Dikarya</taxon>
        <taxon>Basidiomycota</taxon>
        <taxon>Agaricomycotina</taxon>
        <taxon>Agaricomycetes</taxon>
        <taxon>Agaricomycetidae</taxon>
        <taxon>Agaricales</taxon>
        <taxon>Schizophyllaceae</taxon>
        <taxon>Schizophyllum</taxon>
    </lineage>
</organism>
<dbReference type="InterPro" id="IPR006056">
    <property type="entry name" value="RidA"/>
</dbReference>
<evidence type="ECO:0000313" key="2">
    <source>
        <dbReference type="EMBL" id="AAF24094.1"/>
    </source>
</evidence>
<dbReference type="VEuPathDB" id="FungiDB:SCHCODRAFT_02620094"/>